<dbReference type="AlphaFoldDB" id="A0A6P0HNI3"/>
<dbReference type="EMBL" id="JAAGXA010000017">
    <property type="protein sequence ID" value="NEN80252.1"/>
    <property type="molecule type" value="Genomic_DNA"/>
</dbReference>
<evidence type="ECO:0000259" key="1">
    <source>
        <dbReference type="Pfam" id="PF03625"/>
    </source>
</evidence>
<sequence length="143" mass="14421">MTYTLTATVQRSYDETLAAAREALATQGFGVLTEIDLAGTLRAKLGVEVARQVILGACRPQAAYAAITADPSVATLLPCNVVVREVDATTTVVEAFDPSAMTLIGGDALADVATEVRGLLTTALAAVAAVAAGALDATGDGGR</sequence>
<dbReference type="Proteomes" id="UP000468687">
    <property type="component" value="Unassembled WGS sequence"/>
</dbReference>
<keyword evidence="3" id="KW-1185">Reference proteome</keyword>
<dbReference type="InterPro" id="IPR016796">
    <property type="entry name" value="UCP021774"/>
</dbReference>
<dbReference type="InterPro" id="IPR035923">
    <property type="entry name" value="TT1751-like_sf"/>
</dbReference>
<gene>
    <name evidence="2" type="ORF">G3T38_18500</name>
</gene>
<dbReference type="CDD" id="cd14797">
    <property type="entry name" value="DUF302"/>
    <property type="match status" value="1"/>
</dbReference>
<accession>A0A6P0HNI3</accession>
<dbReference type="PANTHER" id="PTHR38342:SF1">
    <property type="entry name" value="SLR5037 PROTEIN"/>
    <property type="match status" value="1"/>
</dbReference>
<protein>
    <submittedName>
        <fullName evidence="2">DUF302 domain-containing protein</fullName>
    </submittedName>
</protein>
<organism evidence="2 3">
    <name type="scientific">Nocardioides zeae</name>
    <dbReference type="NCBI Taxonomy" id="1457234"/>
    <lineage>
        <taxon>Bacteria</taxon>
        <taxon>Bacillati</taxon>
        <taxon>Actinomycetota</taxon>
        <taxon>Actinomycetes</taxon>
        <taxon>Propionibacteriales</taxon>
        <taxon>Nocardioidaceae</taxon>
        <taxon>Nocardioides</taxon>
    </lineage>
</organism>
<evidence type="ECO:0000313" key="3">
    <source>
        <dbReference type="Proteomes" id="UP000468687"/>
    </source>
</evidence>
<proteinExistence type="predicted"/>
<dbReference type="SUPFAM" id="SSF103247">
    <property type="entry name" value="TT1751-like"/>
    <property type="match status" value="1"/>
</dbReference>
<dbReference type="Gene3D" id="3.30.310.70">
    <property type="entry name" value="TT1751-like domain"/>
    <property type="match status" value="1"/>
</dbReference>
<reference evidence="2 3" key="1">
    <citation type="journal article" date="2014" name="Int. J. Syst. Evol. Microbiol.">
        <title>Nocardioides zeae sp. nov., isolated from the stem of Zea mays.</title>
        <authorList>
            <person name="Glaeser S.P."/>
            <person name="McInroy J.A."/>
            <person name="Busse H.J."/>
            <person name="Kampfer P."/>
        </authorList>
    </citation>
    <scope>NUCLEOTIDE SEQUENCE [LARGE SCALE GENOMIC DNA]</scope>
    <source>
        <strain evidence="2 3">JCM 30728</strain>
    </source>
</reference>
<dbReference type="Pfam" id="PF03625">
    <property type="entry name" value="DUF302"/>
    <property type="match status" value="1"/>
</dbReference>
<feature type="domain" description="DUF302" evidence="1">
    <location>
        <begin position="35"/>
        <end position="98"/>
    </location>
</feature>
<comment type="caution">
    <text evidence="2">The sequence shown here is derived from an EMBL/GenBank/DDBJ whole genome shotgun (WGS) entry which is preliminary data.</text>
</comment>
<dbReference type="PANTHER" id="PTHR38342">
    <property type="entry name" value="SLR5037 PROTEIN"/>
    <property type="match status" value="1"/>
</dbReference>
<evidence type="ECO:0000313" key="2">
    <source>
        <dbReference type="EMBL" id="NEN80252.1"/>
    </source>
</evidence>
<dbReference type="InterPro" id="IPR005180">
    <property type="entry name" value="DUF302"/>
</dbReference>
<dbReference type="PIRSF" id="PIRSF021774">
    <property type="entry name" value="UCP021774"/>
    <property type="match status" value="1"/>
</dbReference>
<dbReference type="RefSeq" id="WP_163774042.1">
    <property type="nucleotide sequence ID" value="NZ_JAAGXA010000017.1"/>
</dbReference>
<name>A0A6P0HNI3_9ACTN</name>